<keyword evidence="6 9" id="KW-0812">Transmembrane</keyword>
<dbReference type="InterPro" id="IPR013525">
    <property type="entry name" value="ABC2_TM"/>
</dbReference>
<feature type="transmembrane region" description="Helical" evidence="9">
    <location>
        <begin position="253"/>
        <end position="274"/>
    </location>
</feature>
<evidence type="ECO:0000256" key="2">
    <source>
        <dbReference type="ARBA" id="ARBA00007783"/>
    </source>
</evidence>
<feature type="transmembrane region" description="Helical" evidence="9">
    <location>
        <begin position="129"/>
        <end position="156"/>
    </location>
</feature>
<evidence type="ECO:0000313" key="11">
    <source>
        <dbReference type="EMBL" id="NEN24066.1"/>
    </source>
</evidence>
<comment type="similarity">
    <text evidence="2 9">Belongs to the ABC-2 integral membrane protein family.</text>
</comment>
<dbReference type="GO" id="GO:0005886">
    <property type="term" value="C:plasma membrane"/>
    <property type="evidence" value="ECO:0007669"/>
    <property type="project" value="UniProtKB-SubCell"/>
</dbReference>
<keyword evidence="3 9" id="KW-0813">Transport</keyword>
<comment type="subcellular location">
    <subcellularLocation>
        <location evidence="1">Cell inner membrane</location>
        <topology evidence="1">Multi-pass membrane protein</topology>
    </subcellularLocation>
    <subcellularLocation>
        <location evidence="9">Cell membrane</location>
        <topology evidence="9">Multi-pass membrane protein</topology>
    </subcellularLocation>
</comment>
<evidence type="ECO:0000313" key="12">
    <source>
        <dbReference type="Proteomes" id="UP000486602"/>
    </source>
</evidence>
<protein>
    <recommendedName>
        <fullName evidence="9">Transport permease protein</fullName>
    </recommendedName>
</protein>
<organism evidence="11 12">
    <name type="scientific">Cryomorpha ignava</name>
    <dbReference type="NCBI Taxonomy" id="101383"/>
    <lineage>
        <taxon>Bacteria</taxon>
        <taxon>Pseudomonadati</taxon>
        <taxon>Bacteroidota</taxon>
        <taxon>Flavobacteriia</taxon>
        <taxon>Flavobacteriales</taxon>
        <taxon>Cryomorphaceae</taxon>
        <taxon>Cryomorpha</taxon>
    </lineage>
</organism>
<evidence type="ECO:0000256" key="9">
    <source>
        <dbReference type="RuleBase" id="RU361157"/>
    </source>
</evidence>
<feature type="transmembrane region" description="Helical" evidence="9">
    <location>
        <begin position="210"/>
        <end position="233"/>
    </location>
</feature>
<evidence type="ECO:0000256" key="6">
    <source>
        <dbReference type="ARBA" id="ARBA00022692"/>
    </source>
</evidence>
<comment type="caution">
    <text evidence="11">The sequence shown here is derived from an EMBL/GenBank/DDBJ whole genome shotgun (WGS) entry which is preliminary data.</text>
</comment>
<keyword evidence="4 9" id="KW-1003">Cell membrane</keyword>
<feature type="transmembrane region" description="Helical" evidence="9">
    <location>
        <begin position="88"/>
        <end position="108"/>
    </location>
</feature>
<keyword evidence="8 9" id="KW-0472">Membrane</keyword>
<proteinExistence type="inferred from homology"/>
<reference evidence="11 12" key="1">
    <citation type="submission" date="2020-02" db="EMBL/GenBank/DDBJ databases">
        <title>Out from the shadows clarifying the taxonomy of the family Cryomorphaceae and related taxa by utilizing the GTDB taxonomic framework.</title>
        <authorList>
            <person name="Bowman J.P."/>
        </authorList>
    </citation>
    <scope>NUCLEOTIDE SEQUENCE [LARGE SCALE GENOMIC DNA]</scope>
    <source>
        <strain evidence="11 12">QSSC 1-22</strain>
    </source>
</reference>
<dbReference type="GO" id="GO:0015920">
    <property type="term" value="P:lipopolysaccharide transport"/>
    <property type="evidence" value="ECO:0007669"/>
    <property type="project" value="TreeGrafter"/>
</dbReference>
<feature type="domain" description="ABC transmembrane type-2" evidence="10">
    <location>
        <begin position="56"/>
        <end position="280"/>
    </location>
</feature>
<evidence type="ECO:0000256" key="5">
    <source>
        <dbReference type="ARBA" id="ARBA00022519"/>
    </source>
</evidence>
<feature type="transmembrane region" description="Helical" evidence="9">
    <location>
        <begin position="55"/>
        <end position="76"/>
    </location>
</feature>
<evidence type="ECO:0000256" key="8">
    <source>
        <dbReference type="ARBA" id="ARBA00023136"/>
    </source>
</evidence>
<name>A0A7K3WRB7_9FLAO</name>
<evidence type="ECO:0000256" key="4">
    <source>
        <dbReference type="ARBA" id="ARBA00022475"/>
    </source>
</evidence>
<feature type="transmembrane region" description="Helical" evidence="9">
    <location>
        <begin position="168"/>
        <end position="190"/>
    </location>
</feature>
<keyword evidence="5" id="KW-0997">Cell inner membrane</keyword>
<evidence type="ECO:0000256" key="1">
    <source>
        <dbReference type="ARBA" id="ARBA00004429"/>
    </source>
</evidence>
<dbReference type="InterPro" id="IPR047817">
    <property type="entry name" value="ABC2_TM_bact-type"/>
</dbReference>
<accession>A0A7K3WRB7</accession>
<dbReference type="Proteomes" id="UP000486602">
    <property type="component" value="Unassembled WGS sequence"/>
</dbReference>
<dbReference type="EMBL" id="JAAGVY010000019">
    <property type="protein sequence ID" value="NEN24066.1"/>
    <property type="molecule type" value="Genomic_DNA"/>
</dbReference>
<dbReference type="RefSeq" id="WP_163285462.1">
    <property type="nucleotide sequence ID" value="NZ_JAAGVY010000019.1"/>
</dbReference>
<dbReference type="PROSITE" id="PS51012">
    <property type="entry name" value="ABC_TM2"/>
    <property type="match status" value="1"/>
</dbReference>
<dbReference type="GO" id="GO:0140359">
    <property type="term" value="F:ABC-type transporter activity"/>
    <property type="evidence" value="ECO:0007669"/>
    <property type="project" value="InterPro"/>
</dbReference>
<gene>
    <name evidence="11" type="ORF">G3O08_11200</name>
</gene>
<dbReference type="PANTHER" id="PTHR30413:SF8">
    <property type="entry name" value="TRANSPORT PERMEASE PROTEIN"/>
    <property type="match status" value="1"/>
</dbReference>
<evidence type="ECO:0000259" key="10">
    <source>
        <dbReference type="PROSITE" id="PS51012"/>
    </source>
</evidence>
<evidence type="ECO:0000256" key="3">
    <source>
        <dbReference type="ARBA" id="ARBA00022448"/>
    </source>
</evidence>
<sequence>MRTPDSSANQDESWDLIIDAKKSSNRNHFKDFFNNRDLLSLLVKRDLVTIYKQTILGPLWLLIQPVLKVAIFYFVFGKLAGISTDGVPAVLFYLTGLTFWEFFATILKKSADVFTANQHIFGKVYFPRMIAAFAAVVSSAVKLAIQFSLFFIVWIYYLVQGAISPNLFLIALPVFLLIIALLGLGGGLILSALTVKYRDLRFVIDTGLQVIFYLTPVIYPLSIAQGSFFNALLFNPLAPIIEAVRYSFLGQGVFDSMFLAYSALFAILLFWIGLKLFEKTERNFIDTI</sequence>
<dbReference type="PANTHER" id="PTHR30413">
    <property type="entry name" value="INNER MEMBRANE TRANSPORT PERMEASE"/>
    <property type="match status" value="1"/>
</dbReference>
<dbReference type="AlphaFoldDB" id="A0A7K3WRB7"/>
<evidence type="ECO:0000256" key="7">
    <source>
        <dbReference type="ARBA" id="ARBA00022989"/>
    </source>
</evidence>
<keyword evidence="12" id="KW-1185">Reference proteome</keyword>
<dbReference type="Pfam" id="PF01061">
    <property type="entry name" value="ABC2_membrane"/>
    <property type="match status" value="1"/>
</dbReference>
<keyword evidence="7 9" id="KW-1133">Transmembrane helix</keyword>